<sequence length="465" mass="50842">MPHVRSRYRAYMRQLRGFKGGFCSAPRPIPPPPGLEPRVQLTLQKLAPTTTDILLDYLAPKARKSISTRVASATVVSGDATKLSVRTRVAAVSIQGRTLASWGSDGLQLSATNDIAGISPHIPAEVSRVSSRRPPEPKNEDSNKDHDCQVVSLGSDGLQVVAADSIVGVSSHFPVDSASSSPRRPPEPKNEDSNKDHDCQVASLGSDGLQVVAADSIVGVSSHFPVDSASSSSRRPPEPQNEDSNKDHDCQVASLGSDGLQASAMDDMVGISSHIPVHSASSYSRSPPELNKDKEEEEEDNNNNNPICEAVAPVMHHLVVPGSLRMKRYCFKRYVPAGEQGEKVAAAIKAALAHVDVPWETFSDDARKSEHFNRMSDDMLSGISGSLDFIYAHHAARDEQWNAFTAWLRDPDRLTRIERQNCIGHLAVVHWVRTARTGSDKYERKLRIEAWNDFIFQAFPHTPSL</sequence>
<keyword evidence="3" id="KW-1185">Reference proteome</keyword>
<dbReference type="EMBL" id="CAUYUJ010000709">
    <property type="protein sequence ID" value="CAK0792085.1"/>
    <property type="molecule type" value="Genomic_DNA"/>
</dbReference>
<name>A0ABN9PKW6_9DINO</name>
<feature type="region of interest" description="Disordered" evidence="1">
    <location>
        <begin position="276"/>
        <end position="306"/>
    </location>
</feature>
<evidence type="ECO:0000256" key="1">
    <source>
        <dbReference type="SAM" id="MobiDB-lite"/>
    </source>
</evidence>
<feature type="region of interest" description="Disordered" evidence="1">
    <location>
        <begin position="125"/>
        <end position="148"/>
    </location>
</feature>
<accession>A0ABN9PKW6</accession>
<feature type="compositionally biased region" description="Basic and acidic residues" evidence="1">
    <location>
        <begin position="133"/>
        <end position="148"/>
    </location>
</feature>
<dbReference type="Proteomes" id="UP001189429">
    <property type="component" value="Unassembled WGS sequence"/>
</dbReference>
<reference evidence="2" key="1">
    <citation type="submission" date="2023-10" db="EMBL/GenBank/DDBJ databases">
        <authorList>
            <person name="Chen Y."/>
            <person name="Shah S."/>
            <person name="Dougan E. K."/>
            <person name="Thang M."/>
            <person name="Chan C."/>
        </authorList>
    </citation>
    <scope>NUCLEOTIDE SEQUENCE [LARGE SCALE GENOMIC DNA]</scope>
</reference>
<organism evidence="2 3">
    <name type="scientific">Prorocentrum cordatum</name>
    <dbReference type="NCBI Taxonomy" id="2364126"/>
    <lineage>
        <taxon>Eukaryota</taxon>
        <taxon>Sar</taxon>
        <taxon>Alveolata</taxon>
        <taxon>Dinophyceae</taxon>
        <taxon>Prorocentrales</taxon>
        <taxon>Prorocentraceae</taxon>
        <taxon>Prorocentrum</taxon>
    </lineage>
</organism>
<gene>
    <name evidence="2" type="ORF">PCOR1329_LOCUS2795</name>
</gene>
<evidence type="ECO:0000313" key="3">
    <source>
        <dbReference type="Proteomes" id="UP001189429"/>
    </source>
</evidence>
<feature type="compositionally biased region" description="Basic and acidic residues" evidence="1">
    <location>
        <begin position="184"/>
        <end position="199"/>
    </location>
</feature>
<feature type="region of interest" description="Disordered" evidence="1">
    <location>
        <begin position="224"/>
        <end position="253"/>
    </location>
</feature>
<protein>
    <submittedName>
        <fullName evidence="2">Uncharacterized protein</fullName>
    </submittedName>
</protein>
<proteinExistence type="predicted"/>
<evidence type="ECO:0000313" key="2">
    <source>
        <dbReference type="EMBL" id="CAK0792085.1"/>
    </source>
</evidence>
<feature type="region of interest" description="Disordered" evidence="1">
    <location>
        <begin position="172"/>
        <end position="200"/>
    </location>
</feature>
<comment type="caution">
    <text evidence="2">The sequence shown here is derived from an EMBL/GenBank/DDBJ whole genome shotgun (WGS) entry which is preliminary data.</text>
</comment>